<dbReference type="Proteomes" id="UP001596492">
    <property type="component" value="Unassembled WGS sequence"/>
</dbReference>
<evidence type="ECO:0000313" key="3">
    <source>
        <dbReference type="EMBL" id="MFC7292921.1"/>
    </source>
</evidence>
<protein>
    <submittedName>
        <fullName evidence="3">Sb-PDE family phosphodiesterase</fullName>
    </submittedName>
</protein>
<dbReference type="SUPFAM" id="SSF89550">
    <property type="entry name" value="PHP domain-like"/>
    <property type="match status" value="1"/>
</dbReference>
<keyword evidence="1" id="KW-0732">Signal</keyword>
<feature type="signal peptide" evidence="1">
    <location>
        <begin position="1"/>
        <end position="22"/>
    </location>
</feature>
<organism evidence="3 4">
    <name type="scientific">Hirschia litorea</name>
    <dbReference type="NCBI Taxonomy" id="1199156"/>
    <lineage>
        <taxon>Bacteria</taxon>
        <taxon>Pseudomonadati</taxon>
        <taxon>Pseudomonadota</taxon>
        <taxon>Alphaproteobacteria</taxon>
        <taxon>Hyphomonadales</taxon>
        <taxon>Hyphomonadaceae</taxon>
        <taxon>Hirschia</taxon>
    </lineage>
</organism>
<dbReference type="InterPro" id="IPR016195">
    <property type="entry name" value="Pol/histidinol_Pase-like"/>
</dbReference>
<dbReference type="PROSITE" id="PS51257">
    <property type="entry name" value="PROKAR_LIPOPROTEIN"/>
    <property type="match status" value="1"/>
</dbReference>
<sequence length="412" mass="45539">MKNFAKLPSAALFSLFATTACVHTNHHQQIPHTASTEHTHTSAKTYIPVEKISMRDLTFPKAIDGSYILVSDLHTHSVFSDGHVWPTVRTWEAYADGLDVMAITEHLEHQPHKDDIPHPDRNRSYEIAVEAVARNRTPSKPLLIIPGAEITRSLPPGHVNAIFIEDANPLLTIKERSEANLENATIALEEAKRQGAFTFWNHPAWGRDSANGIVNLPKEQEDLIKRGLINGIEVANGDHYTESAFQLAIDYGMTILGTSDIHGLIDKDYDIAAGDHRTVTLVLSETRSSDAFKKAVTEGATVALYKNTFIGLPTNVERVVKSVLKAELGKPMRRPGQVQILLKNDGPIPLNLENIGSKDFSDNTDFVTIPAHSSIELTLTDSLPENDVILNFRVLNAYNAPSKNVEVSYQLN</sequence>
<accession>A0ABW2IPX9</accession>
<evidence type="ECO:0000259" key="2">
    <source>
        <dbReference type="Pfam" id="PF16392"/>
    </source>
</evidence>
<dbReference type="EMBL" id="JBHTBR010000009">
    <property type="protein sequence ID" value="MFC7292921.1"/>
    <property type="molecule type" value="Genomic_DNA"/>
</dbReference>
<dbReference type="Pfam" id="PF16392">
    <property type="entry name" value="DUF5001"/>
    <property type="match status" value="1"/>
</dbReference>
<keyword evidence="4" id="KW-1185">Reference proteome</keyword>
<dbReference type="InterPro" id="IPR032165">
    <property type="entry name" value="DUF5001"/>
</dbReference>
<feature type="chain" id="PRO_5047186607" evidence="1">
    <location>
        <begin position="23"/>
        <end position="412"/>
    </location>
</feature>
<dbReference type="Gene3D" id="3.20.20.140">
    <property type="entry name" value="Metal-dependent hydrolases"/>
    <property type="match status" value="1"/>
</dbReference>
<dbReference type="PANTHER" id="PTHR42924:SF3">
    <property type="entry name" value="POLYMERASE_HISTIDINOL PHOSPHATASE N-TERMINAL DOMAIN-CONTAINING PROTEIN"/>
    <property type="match status" value="1"/>
</dbReference>
<comment type="caution">
    <text evidence="3">The sequence shown here is derived from an EMBL/GenBank/DDBJ whole genome shotgun (WGS) entry which is preliminary data.</text>
</comment>
<dbReference type="RefSeq" id="WP_382168851.1">
    <property type="nucleotide sequence ID" value="NZ_JBHTBR010000009.1"/>
</dbReference>
<reference evidence="4" key="1">
    <citation type="journal article" date="2019" name="Int. J. Syst. Evol. Microbiol.">
        <title>The Global Catalogue of Microorganisms (GCM) 10K type strain sequencing project: providing services to taxonomists for standard genome sequencing and annotation.</title>
        <authorList>
            <consortium name="The Broad Institute Genomics Platform"/>
            <consortium name="The Broad Institute Genome Sequencing Center for Infectious Disease"/>
            <person name="Wu L."/>
            <person name="Ma J."/>
        </authorList>
    </citation>
    <scope>NUCLEOTIDE SEQUENCE [LARGE SCALE GENOMIC DNA]</scope>
    <source>
        <strain evidence="4">CCUG 51308</strain>
    </source>
</reference>
<feature type="domain" description="Ig-like" evidence="2">
    <location>
        <begin position="338"/>
        <end position="409"/>
    </location>
</feature>
<name>A0ABW2IPX9_9PROT</name>
<gene>
    <name evidence="3" type="ORF">ACFQS8_14955</name>
</gene>
<evidence type="ECO:0000313" key="4">
    <source>
        <dbReference type="Proteomes" id="UP001596492"/>
    </source>
</evidence>
<proteinExistence type="predicted"/>
<evidence type="ECO:0000256" key="1">
    <source>
        <dbReference type="SAM" id="SignalP"/>
    </source>
</evidence>
<dbReference type="InterPro" id="IPR052018">
    <property type="entry name" value="PHP_domain"/>
</dbReference>
<dbReference type="PANTHER" id="PTHR42924">
    <property type="entry name" value="EXONUCLEASE"/>
    <property type="match status" value="1"/>
</dbReference>